<evidence type="ECO:0000256" key="7">
    <source>
        <dbReference type="ARBA" id="ARBA00023136"/>
    </source>
</evidence>
<dbReference type="Gene3D" id="3.40.50.300">
    <property type="entry name" value="P-loop containing nucleotide triphosphate hydrolases"/>
    <property type="match status" value="1"/>
</dbReference>
<evidence type="ECO:0000256" key="6">
    <source>
        <dbReference type="ARBA" id="ARBA00022967"/>
    </source>
</evidence>
<dbReference type="SMART" id="SM00382">
    <property type="entry name" value="AAA"/>
    <property type="match status" value="1"/>
</dbReference>
<dbReference type="GO" id="GO:0055085">
    <property type="term" value="P:transmembrane transport"/>
    <property type="evidence" value="ECO:0007669"/>
    <property type="project" value="UniProtKB-ARBA"/>
</dbReference>
<dbReference type="EMBL" id="NTGA01000002">
    <property type="protein sequence ID" value="PAY24812.1"/>
    <property type="molecule type" value="Genomic_DNA"/>
</dbReference>
<gene>
    <name evidence="10" type="ORF">CEY15_01135</name>
</gene>
<dbReference type="GO" id="GO:0005886">
    <property type="term" value="C:plasma membrane"/>
    <property type="evidence" value="ECO:0007669"/>
    <property type="project" value="UniProtKB-SubCell"/>
</dbReference>
<evidence type="ECO:0000256" key="4">
    <source>
        <dbReference type="ARBA" id="ARBA00022741"/>
    </source>
</evidence>
<dbReference type="AlphaFoldDB" id="A0A2A2WUA0"/>
<evidence type="ECO:0000256" key="5">
    <source>
        <dbReference type="ARBA" id="ARBA00022840"/>
    </source>
</evidence>
<dbReference type="GO" id="GO:0046677">
    <property type="term" value="P:response to antibiotic"/>
    <property type="evidence" value="ECO:0007669"/>
    <property type="project" value="UniProtKB-KW"/>
</dbReference>
<protein>
    <submittedName>
        <fullName evidence="10">Spermidine/putrescine ABC transporter ATP-binding protein</fullName>
    </submittedName>
</protein>
<organism evidence="10 11">
    <name type="scientific">Dietzia natronolimnaea</name>
    <dbReference type="NCBI Taxonomy" id="161920"/>
    <lineage>
        <taxon>Bacteria</taxon>
        <taxon>Bacillati</taxon>
        <taxon>Actinomycetota</taxon>
        <taxon>Actinomycetes</taxon>
        <taxon>Mycobacteriales</taxon>
        <taxon>Dietziaceae</taxon>
        <taxon>Dietzia</taxon>
    </lineage>
</organism>
<sequence length="311" mass="32817">MTSPTDSPALLVEGLVKRFGQTTAVAGLDLRLDRGEVMALLGPNGAGKTTTVEVCEGFLRPDGGTLRVLGLDPVADRQRVRSRIGMMLQGGGAYPAARVGEMVRLVASYYADPLDPDWLLDELGLSDHLTTPYRRLSGGQQQRLSLAIAVIGRPELVFLDEPTAGLDAQSRRAVWDLVRALRRDGAAVLLTTHLMDEAAALADEVVIIDHGRRVAAGTPTELARAGTSEGVTLVVDGEASPTLLSRALGPDHTVTAGAAAGIFEVHGPVSPALMTSLCAALEDSGVQLTSLATRARSLEEVFLDLTGRDLR</sequence>
<name>A0A2A2WUA0_9ACTN</name>
<feature type="domain" description="ABC transporter" evidence="9">
    <location>
        <begin position="10"/>
        <end position="235"/>
    </location>
</feature>
<accession>A0A2A2WUA0</accession>
<dbReference type="InterPro" id="IPR003593">
    <property type="entry name" value="AAA+_ATPase"/>
</dbReference>
<keyword evidence="3" id="KW-1003">Cell membrane</keyword>
<evidence type="ECO:0000313" key="11">
    <source>
        <dbReference type="Proteomes" id="UP000218810"/>
    </source>
</evidence>
<evidence type="ECO:0000256" key="3">
    <source>
        <dbReference type="ARBA" id="ARBA00022475"/>
    </source>
</evidence>
<dbReference type="Proteomes" id="UP000218810">
    <property type="component" value="Unassembled WGS sequence"/>
</dbReference>
<proteinExistence type="predicted"/>
<comment type="subcellular location">
    <subcellularLocation>
        <location evidence="1">Cell membrane</location>
        <topology evidence="1">Peripheral membrane protein</topology>
    </subcellularLocation>
</comment>
<dbReference type="InterPro" id="IPR027417">
    <property type="entry name" value="P-loop_NTPase"/>
</dbReference>
<dbReference type="RefSeq" id="WP_095716922.1">
    <property type="nucleotide sequence ID" value="NZ_NTGA01000002.1"/>
</dbReference>
<dbReference type="PANTHER" id="PTHR42711:SF16">
    <property type="entry name" value="ABC TRANSPORTER ATP-BINDING PROTEIN"/>
    <property type="match status" value="1"/>
</dbReference>
<evidence type="ECO:0000313" key="10">
    <source>
        <dbReference type="EMBL" id="PAY24812.1"/>
    </source>
</evidence>
<dbReference type="GO" id="GO:0005524">
    <property type="term" value="F:ATP binding"/>
    <property type="evidence" value="ECO:0007669"/>
    <property type="project" value="UniProtKB-KW"/>
</dbReference>
<dbReference type="SUPFAM" id="SSF52540">
    <property type="entry name" value="P-loop containing nucleoside triphosphate hydrolases"/>
    <property type="match status" value="1"/>
</dbReference>
<dbReference type="InterPro" id="IPR017871">
    <property type="entry name" value="ABC_transporter-like_CS"/>
</dbReference>
<evidence type="ECO:0000256" key="1">
    <source>
        <dbReference type="ARBA" id="ARBA00004202"/>
    </source>
</evidence>
<dbReference type="PROSITE" id="PS00211">
    <property type="entry name" value="ABC_TRANSPORTER_1"/>
    <property type="match status" value="1"/>
</dbReference>
<evidence type="ECO:0000259" key="9">
    <source>
        <dbReference type="PROSITE" id="PS50893"/>
    </source>
</evidence>
<dbReference type="PANTHER" id="PTHR42711">
    <property type="entry name" value="ABC TRANSPORTER ATP-BINDING PROTEIN"/>
    <property type="match status" value="1"/>
</dbReference>
<comment type="caution">
    <text evidence="10">The sequence shown here is derived from an EMBL/GenBank/DDBJ whole genome shotgun (WGS) entry which is preliminary data.</text>
</comment>
<keyword evidence="4" id="KW-0547">Nucleotide-binding</keyword>
<dbReference type="OrthoDB" id="9804819at2"/>
<keyword evidence="8" id="KW-0046">Antibiotic resistance</keyword>
<dbReference type="GO" id="GO:0016887">
    <property type="term" value="F:ATP hydrolysis activity"/>
    <property type="evidence" value="ECO:0007669"/>
    <property type="project" value="InterPro"/>
</dbReference>
<dbReference type="PROSITE" id="PS50893">
    <property type="entry name" value="ABC_TRANSPORTER_2"/>
    <property type="match status" value="1"/>
</dbReference>
<keyword evidence="5 10" id="KW-0067">ATP-binding</keyword>
<reference evidence="11" key="1">
    <citation type="submission" date="2017-09" db="EMBL/GenBank/DDBJ databases">
        <authorList>
            <person name="Zhang Y."/>
            <person name="Huang X."/>
            <person name="Liu J."/>
            <person name="Lu L."/>
            <person name="Peng K."/>
        </authorList>
    </citation>
    <scope>NUCLEOTIDE SEQUENCE [LARGE SCALE GENOMIC DNA]</scope>
    <source>
        <strain evidence="11">S-XJ-1</strain>
    </source>
</reference>
<keyword evidence="2" id="KW-0813">Transport</keyword>
<evidence type="ECO:0000256" key="8">
    <source>
        <dbReference type="ARBA" id="ARBA00023251"/>
    </source>
</evidence>
<dbReference type="FunFam" id="3.40.50.300:FF:000589">
    <property type="entry name" value="ABC transporter, ATP-binding subunit"/>
    <property type="match status" value="1"/>
</dbReference>
<keyword evidence="7" id="KW-0472">Membrane</keyword>
<dbReference type="Pfam" id="PF00005">
    <property type="entry name" value="ABC_tran"/>
    <property type="match status" value="1"/>
</dbReference>
<evidence type="ECO:0000256" key="2">
    <source>
        <dbReference type="ARBA" id="ARBA00022448"/>
    </source>
</evidence>
<dbReference type="InterPro" id="IPR050763">
    <property type="entry name" value="ABC_transporter_ATP-binding"/>
</dbReference>
<dbReference type="InterPro" id="IPR003439">
    <property type="entry name" value="ABC_transporter-like_ATP-bd"/>
</dbReference>
<keyword evidence="6" id="KW-1278">Translocase</keyword>
<keyword evidence="11" id="KW-1185">Reference proteome</keyword>
<dbReference type="CDD" id="cd03230">
    <property type="entry name" value="ABC_DR_subfamily_A"/>
    <property type="match status" value="1"/>
</dbReference>